<feature type="active site" evidence="7">
    <location>
        <position position="95"/>
    </location>
</feature>
<evidence type="ECO:0000256" key="7">
    <source>
        <dbReference type="HAMAP-Rule" id="MF_00090"/>
    </source>
</evidence>
<dbReference type="GO" id="GO:0030091">
    <property type="term" value="P:protein repair"/>
    <property type="evidence" value="ECO:0007669"/>
    <property type="project" value="UniProtKB-UniRule"/>
</dbReference>
<dbReference type="HAMAP" id="MF_00090">
    <property type="entry name" value="PIMT"/>
    <property type="match status" value="1"/>
</dbReference>
<dbReference type="FunFam" id="3.40.50.150:FF:000010">
    <property type="entry name" value="Protein-L-isoaspartate O-methyltransferase"/>
    <property type="match status" value="1"/>
</dbReference>
<comment type="subcellular location">
    <subcellularLocation>
        <location evidence="1 7">Cytoplasm</location>
    </subcellularLocation>
</comment>
<comment type="similarity">
    <text evidence="2 7">Belongs to the methyltransferase superfamily. L-isoaspartyl/D-aspartyl protein methyltransferase family.</text>
</comment>
<keyword evidence="3 7" id="KW-0963">Cytoplasm</keyword>
<dbReference type="KEGG" id="dog:HP555_11775"/>
<dbReference type="Proteomes" id="UP000596092">
    <property type="component" value="Chromosome"/>
</dbReference>
<dbReference type="Gene3D" id="3.40.50.150">
    <property type="entry name" value="Vaccinia Virus protein VP39"/>
    <property type="match status" value="1"/>
</dbReference>
<keyword evidence="4 7" id="KW-0489">Methyltransferase</keyword>
<sequence>MKQQQWWLWLIGLMLLVSTGWAGQEDTMSRARQQMVKEIEQDVTVTSGSIGRGHLSREIMRIMGEVPRHEFVPGNKQDVAYVNAPLPIGYGQTISQPYIVALMTDLLAVSKEARVLEVGAGSGYQAAVLSHLVKEVHSIEIIPQLAKECRQRLARLGYTNITVHEGDGYYGLEQEAPFDAIIVTAAASTIPPPLIAQLKKGGRLVIPVGTPFAVQHLMLVEKDDIGQITMRQVLPVQFVPLTGTRE</sequence>
<evidence type="ECO:0000256" key="5">
    <source>
        <dbReference type="ARBA" id="ARBA00022679"/>
    </source>
</evidence>
<dbReference type="GO" id="GO:0032259">
    <property type="term" value="P:methylation"/>
    <property type="evidence" value="ECO:0007669"/>
    <property type="project" value="UniProtKB-KW"/>
</dbReference>
<evidence type="ECO:0000256" key="3">
    <source>
        <dbReference type="ARBA" id="ARBA00022490"/>
    </source>
</evidence>
<evidence type="ECO:0000313" key="9">
    <source>
        <dbReference type="Proteomes" id="UP000596092"/>
    </source>
</evidence>
<dbReference type="EMBL" id="CP054140">
    <property type="protein sequence ID" value="QQG66496.1"/>
    <property type="molecule type" value="Genomic_DNA"/>
</dbReference>
<name>A0A7T5VEW1_9BACT</name>
<evidence type="ECO:0000313" key="8">
    <source>
        <dbReference type="EMBL" id="QQG66496.1"/>
    </source>
</evidence>
<dbReference type="AlphaFoldDB" id="A0A7T5VEW1"/>
<accession>A0A7T5VEW1</accession>
<evidence type="ECO:0000256" key="6">
    <source>
        <dbReference type="ARBA" id="ARBA00022691"/>
    </source>
</evidence>
<evidence type="ECO:0000256" key="4">
    <source>
        <dbReference type="ARBA" id="ARBA00022603"/>
    </source>
</evidence>
<dbReference type="PANTHER" id="PTHR11579">
    <property type="entry name" value="PROTEIN-L-ISOASPARTATE O-METHYLTRANSFERASE"/>
    <property type="match status" value="1"/>
</dbReference>
<dbReference type="NCBIfam" id="NF001453">
    <property type="entry name" value="PRK00312.1"/>
    <property type="match status" value="1"/>
</dbReference>
<keyword evidence="6 7" id="KW-0949">S-adenosyl-L-methionine</keyword>
<organism evidence="8 9">
    <name type="scientific">Desulfobulbus oligotrophicus</name>
    <dbReference type="NCBI Taxonomy" id="1909699"/>
    <lineage>
        <taxon>Bacteria</taxon>
        <taxon>Pseudomonadati</taxon>
        <taxon>Thermodesulfobacteriota</taxon>
        <taxon>Desulfobulbia</taxon>
        <taxon>Desulfobulbales</taxon>
        <taxon>Desulfobulbaceae</taxon>
        <taxon>Desulfobulbus</taxon>
    </lineage>
</organism>
<dbReference type="GO" id="GO:0005737">
    <property type="term" value="C:cytoplasm"/>
    <property type="evidence" value="ECO:0007669"/>
    <property type="project" value="UniProtKB-SubCell"/>
</dbReference>
<reference evidence="8 9" key="1">
    <citation type="submission" date="2020-05" db="EMBL/GenBank/DDBJ databases">
        <title>Complete genome of Desulfobulbus oligotrophicus.</title>
        <authorList>
            <person name="Podar M."/>
        </authorList>
    </citation>
    <scope>NUCLEOTIDE SEQUENCE [LARGE SCALE GENOMIC DNA]</scope>
    <source>
        <strain evidence="8 9">Prop6</strain>
    </source>
</reference>
<proteinExistence type="inferred from homology"/>
<dbReference type="CDD" id="cd02440">
    <property type="entry name" value="AdoMet_MTases"/>
    <property type="match status" value="1"/>
</dbReference>
<keyword evidence="9" id="KW-1185">Reference proteome</keyword>
<dbReference type="NCBIfam" id="TIGR00080">
    <property type="entry name" value="pimt"/>
    <property type="match status" value="1"/>
</dbReference>
<dbReference type="RefSeq" id="WP_199262736.1">
    <property type="nucleotide sequence ID" value="NZ_CP054140.1"/>
</dbReference>
<keyword evidence="5 7" id="KW-0808">Transferase</keyword>
<dbReference type="InterPro" id="IPR000682">
    <property type="entry name" value="PCMT"/>
</dbReference>
<comment type="function">
    <text evidence="7">Catalyzes the methyl esterification of L-isoaspartyl residues in peptides and proteins that result from spontaneous decomposition of normal L-aspartyl and L-asparaginyl residues. It plays a role in the repair and/or degradation of damaged proteins.</text>
</comment>
<evidence type="ECO:0000256" key="1">
    <source>
        <dbReference type="ARBA" id="ARBA00004496"/>
    </source>
</evidence>
<comment type="catalytic activity">
    <reaction evidence="7">
        <text>[protein]-L-isoaspartate + S-adenosyl-L-methionine = [protein]-L-isoaspartate alpha-methyl ester + S-adenosyl-L-homocysteine</text>
        <dbReference type="Rhea" id="RHEA:12705"/>
        <dbReference type="Rhea" id="RHEA-COMP:12143"/>
        <dbReference type="Rhea" id="RHEA-COMP:12144"/>
        <dbReference type="ChEBI" id="CHEBI:57856"/>
        <dbReference type="ChEBI" id="CHEBI:59789"/>
        <dbReference type="ChEBI" id="CHEBI:90596"/>
        <dbReference type="ChEBI" id="CHEBI:90598"/>
        <dbReference type="EC" id="2.1.1.77"/>
    </reaction>
</comment>
<dbReference type="Pfam" id="PF01135">
    <property type="entry name" value="PCMT"/>
    <property type="match status" value="1"/>
</dbReference>
<dbReference type="PANTHER" id="PTHR11579:SF0">
    <property type="entry name" value="PROTEIN-L-ISOASPARTATE(D-ASPARTATE) O-METHYLTRANSFERASE"/>
    <property type="match status" value="1"/>
</dbReference>
<dbReference type="PROSITE" id="PS01279">
    <property type="entry name" value="PCMT"/>
    <property type="match status" value="1"/>
</dbReference>
<dbReference type="GO" id="GO:0004719">
    <property type="term" value="F:protein-L-isoaspartate (D-aspartate) O-methyltransferase activity"/>
    <property type="evidence" value="ECO:0007669"/>
    <property type="project" value="UniProtKB-UniRule"/>
</dbReference>
<dbReference type="SUPFAM" id="SSF53335">
    <property type="entry name" value="S-adenosyl-L-methionine-dependent methyltransferases"/>
    <property type="match status" value="1"/>
</dbReference>
<dbReference type="EC" id="2.1.1.77" evidence="7"/>
<protein>
    <recommendedName>
        <fullName evidence="7">Protein-L-isoaspartate O-methyltransferase</fullName>
        <ecNumber evidence="7">2.1.1.77</ecNumber>
    </recommendedName>
    <alternativeName>
        <fullName evidence="7">L-isoaspartyl protein carboxyl methyltransferase</fullName>
    </alternativeName>
    <alternativeName>
        <fullName evidence="7">Protein L-isoaspartyl methyltransferase</fullName>
    </alternativeName>
    <alternativeName>
        <fullName evidence="7">Protein-beta-aspartate methyltransferase</fullName>
        <shortName evidence="7">PIMT</shortName>
    </alternativeName>
</protein>
<evidence type="ECO:0000256" key="2">
    <source>
        <dbReference type="ARBA" id="ARBA00005369"/>
    </source>
</evidence>
<gene>
    <name evidence="7" type="primary">pcm</name>
    <name evidence="8" type="ORF">HP555_11775</name>
</gene>
<dbReference type="InterPro" id="IPR029063">
    <property type="entry name" value="SAM-dependent_MTases_sf"/>
</dbReference>